<feature type="transmembrane region" description="Helical" evidence="6">
    <location>
        <begin position="166"/>
        <end position="184"/>
    </location>
</feature>
<feature type="transmembrane region" description="Helical" evidence="6">
    <location>
        <begin position="196"/>
        <end position="216"/>
    </location>
</feature>
<evidence type="ECO:0000256" key="1">
    <source>
        <dbReference type="ARBA" id="ARBA00004141"/>
    </source>
</evidence>
<evidence type="ECO:0000256" key="4">
    <source>
        <dbReference type="ARBA" id="ARBA00022989"/>
    </source>
</evidence>
<dbReference type="PANTHER" id="PTHR43243:SF4">
    <property type="entry name" value="CATIONIC AMINO ACID TRANSPORTER 4"/>
    <property type="match status" value="1"/>
</dbReference>
<dbReference type="Gene3D" id="1.20.1740.10">
    <property type="entry name" value="Amino acid/polyamine transporter I"/>
    <property type="match status" value="1"/>
</dbReference>
<feature type="transmembrane region" description="Helical" evidence="6">
    <location>
        <begin position="275"/>
        <end position="297"/>
    </location>
</feature>
<gene>
    <name evidence="7" type="ORF">LMG32879_001435</name>
</gene>
<name>A0AA35Y389_9PROT</name>
<dbReference type="InterPro" id="IPR002293">
    <property type="entry name" value="AA/rel_permease1"/>
</dbReference>
<organism evidence="7 8">
    <name type="scientific">Brytella acorum</name>
    <dbReference type="NCBI Taxonomy" id="2959299"/>
    <lineage>
        <taxon>Bacteria</taxon>
        <taxon>Pseudomonadati</taxon>
        <taxon>Pseudomonadota</taxon>
        <taxon>Alphaproteobacteria</taxon>
        <taxon>Acetobacterales</taxon>
        <taxon>Acetobacteraceae</taxon>
        <taxon>Brytella</taxon>
    </lineage>
</organism>
<keyword evidence="5 6" id="KW-0472">Membrane</keyword>
<feature type="transmembrane region" description="Helical" evidence="6">
    <location>
        <begin position="400"/>
        <end position="418"/>
    </location>
</feature>
<feature type="transmembrane region" description="Helical" evidence="6">
    <location>
        <begin position="430"/>
        <end position="449"/>
    </location>
</feature>
<evidence type="ECO:0000256" key="6">
    <source>
        <dbReference type="SAM" id="Phobius"/>
    </source>
</evidence>
<dbReference type="GO" id="GO:0016020">
    <property type="term" value="C:membrane"/>
    <property type="evidence" value="ECO:0007669"/>
    <property type="project" value="UniProtKB-SubCell"/>
</dbReference>
<feature type="transmembrane region" description="Helical" evidence="6">
    <location>
        <begin position="62"/>
        <end position="82"/>
    </location>
</feature>
<proteinExistence type="predicted"/>
<keyword evidence="3 6" id="KW-0812">Transmembrane</keyword>
<dbReference type="RefSeq" id="WP_289841268.1">
    <property type="nucleotide sequence ID" value="NZ_CATKSH010000007.1"/>
</dbReference>
<evidence type="ECO:0000256" key="3">
    <source>
        <dbReference type="ARBA" id="ARBA00022692"/>
    </source>
</evidence>
<keyword evidence="2" id="KW-0813">Transport</keyword>
<feature type="transmembrane region" description="Helical" evidence="6">
    <location>
        <begin position="236"/>
        <end position="254"/>
    </location>
</feature>
<reference evidence="7" key="1">
    <citation type="submission" date="2023-03" db="EMBL/GenBank/DDBJ databases">
        <authorList>
            <person name="Cleenwerck I."/>
        </authorList>
    </citation>
    <scope>NUCLEOTIDE SEQUENCE</scope>
    <source>
        <strain evidence="7">LMG 32879</strain>
    </source>
</reference>
<feature type="transmembrane region" description="Helical" evidence="6">
    <location>
        <begin position="34"/>
        <end position="56"/>
    </location>
</feature>
<dbReference type="Proteomes" id="UP001176960">
    <property type="component" value="Unassembled WGS sequence"/>
</dbReference>
<dbReference type="AlphaFoldDB" id="A0AA35Y389"/>
<dbReference type="PIRSF" id="PIRSF006060">
    <property type="entry name" value="AA_transporter"/>
    <property type="match status" value="1"/>
</dbReference>
<keyword evidence="4 6" id="KW-1133">Transmembrane helix</keyword>
<evidence type="ECO:0000313" key="8">
    <source>
        <dbReference type="Proteomes" id="UP001176960"/>
    </source>
</evidence>
<keyword evidence="8" id="KW-1185">Reference proteome</keyword>
<sequence length="500" mass="52780">MSLLDGALTRRKPIATETTEDSGGLRRVLGPLDLILLGVGTTIGAGLFSLTGVAAAQNAGPAVVLAFAIAAVACGFAGLCYAELAAMIPAAGSAYSYCYATLGEFVAWIIGWDLVLEYTVGAATVAVSWSGYLNSMLAGWGIHISPRWTAAPFTPVTLADGTVTTGLLNVPAMIAIWLITGLLLRGISESTKINAIVVALKILVVAVVIIFCAPYIDTAHYVPFIPANTGEFGHFGFSGVMRAAGMVFFAYLGFDIVSTTAQDTKNPARTMPIGILGSLAICTLIYIVFSLILTGVVDYRAMINDSSPVATAIDHTHRTWLQNLVKISVLLGYISVLFGLLLGQVRVFYAMSRDGLLPPLFGRLSARRRAPVASHLIFGTLTCILAGTLPIAVLGSMTSIGTLLAFVLVCVGVGVLRIRDPHRVRAFRVPGGLTAPVLGVACCLVVMASLDRLTWIRLIVWLIVGFVIYGVYGFRHSHLATGQSATDQAATDQSRDPSSS</sequence>
<evidence type="ECO:0000256" key="5">
    <source>
        <dbReference type="ARBA" id="ARBA00023136"/>
    </source>
</evidence>
<feature type="transmembrane region" description="Helical" evidence="6">
    <location>
        <begin position="330"/>
        <end position="351"/>
    </location>
</feature>
<evidence type="ECO:0000256" key="2">
    <source>
        <dbReference type="ARBA" id="ARBA00022448"/>
    </source>
</evidence>
<feature type="transmembrane region" description="Helical" evidence="6">
    <location>
        <begin position="94"/>
        <end position="112"/>
    </location>
</feature>
<dbReference type="GO" id="GO:0015171">
    <property type="term" value="F:amino acid transmembrane transporter activity"/>
    <property type="evidence" value="ECO:0007669"/>
    <property type="project" value="TreeGrafter"/>
</dbReference>
<accession>A0AA35Y389</accession>
<feature type="transmembrane region" description="Helical" evidence="6">
    <location>
        <begin position="455"/>
        <end position="474"/>
    </location>
</feature>
<dbReference type="Pfam" id="PF13520">
    <property type="entry name" value="AA_permease_2"/>
    <property type="match status" value="1"/>
</dbReference>
<evidence type="ECO:0000313" key="7">
    <source>
        <dbReference type="EMBL" id="CAI9120601.1"/>
    </source>
</evidence>
<protein>
    <submittedName>
        <fullName evidence="7">Amino acid permease</fullName>
    </submittedName>
</protein>
<comment type="caution">
    <text evidence="7">The sequence shown here is derived from an EMBL/GenBank/DDBJ whole genome shotgun (WGS) entry which is preliminary data.</text>
</comment>
<feature type="transmembrane region" description="Helical" evidence="6">
    <location>
        <begin position="372"/>
        <end position="394"/>
    </location>
</feature>
<comment type="subcellular location">
    <subcellularLocation>
        <location evidence="1">Membrane</location>
        <topology evidence="1">Multi-pass membrane protein</topology>
    </subcellularLocation>
</comment>
<dbReference type="PANTHER" id="PTHR43243">
    <property type="entry name" value="INNER MEMBRANE TRANSPORTER YGJI-RELATED"/>
    <property type="match status" value="1"/>
</dbReference>
<dbReference type="EMBL" id="CATKSH010000007">
    <property type="protein sequence ID" value="CAI9120601.1"/>
    <property type="molecule type" value="Genomic_DNA"/>
</dbReference>